<keyword evidence="1" id="KW-0472">Membrane</keyword>
<keyword evidence="1" id="KW-0812">Transmembrane</keyword>
<dbReference type="GO" id="GO:0016779">
    <property type="term" value="F:nucleotidyltransferase activity"/>
    <property type="evidence" value="ECO:0007669"/>
    <property type="project" value="UniProtKB-KW"/>
</dbReference>
<proteinExistence type="predicted"/>
<keyword evidence="3" id="KW-0548">Nucleotidyltransferase</keyword>
<gene>
    <name evidence="3" type="ORF">OPS25_01995</name>
</gene>
<feature type="domain" description="THIF-type NAD/FAD binding fold" evidence="2">
    <location>
        <begin position="9"/>
        <end position="260"/>
    </location>
</feature>
<dbReference type="InterPro" id="IPR045886">
    <property type="entry name" value="ThiF/MoeB/HesA"/>
</dbReference>
<protein>
    <submittedName>
        <fullName evidence="3">ThiF family adenylyltransferase</fullName>
    </submittedName>
</protein>
<dbReference type="Pfam" id="PF00899">
    <property type="entry name" value="ThiF"/>
    <property type="match status" value="1"/>
</dbReference>
<keyword evidence="1" id="KW-1133">Transmembrane helix</keyword>
<reference evidence="3" key="1">
    <citation type="submission" date="2022-11" db="EMBL/GenBank/DDBJ databases">
        <title>Alteromonas sp. nov., isolated from sea water of the Qingdao.</title>
        <authorList>
            <person name="Wang Q."/>
        </authorList>
    </citation>
    <scope>NUCLEOTIDE SEQUENCE</scope>
    <source>
        <strain evidence="3">ASW11-7</strain>
    </source>
</reference>
<dbReference type="InterPro" id="IPR000594">
    <property type="entry name" value="ThiF_NAD_FAD-bd"/>
</dbReference>
<dbReference type="Gene3D" id="3.40.50.720">
    <property type="entry name" value="NAD(P)-binding Rossmann-like Domain"/>
    <property type="match status" value="1"/>
</dbReference>
<sequence length="286" mass="32292">MFNYHKAFSRNIGWVTQEEQEILRKARVAVAGAGGVGSLHMLTLARMGIGALNISDFDQYDIHNFNRQFGAFMSTLDRDKCQVMDEMVKDINPEMQVNSFPTGINESNVDDFLKDVDLYIDSLDFFALAARKLVFKRCYELGIPVVTAAPLGLGCALLCFMPGQMTYEEYFRFEDKKTEEEQLIQFLIGLSPAMLQRSYLVDDSTVDFQAQKGPSTVMAVNLCAGMAESYALKILLRRGPVVSAPYGIHFDAYRNKMVKTWRPMGNRGLMAKIMFKIAKRIALNPK</sequence>
<dbReference type="CDD" id="cd01483">
    <property type="entry name" value="E1_enzyme_family"/>
    <property type="match status" value="1"/>
</dbReference>
<keyword evidence="4" id="KW-1185">Reference proteome</keyword>
<keyword evidence="3" id="KW-0808">Transferase</keyword>
<dbReference type="NCBIfam" id="NF006077">
    <property type="entry name" value="PRK08223.1"/>
    <property type="match status" value="1"/>
</dbReference>
<dbReference type="InterPro" id="IPR035985">
    <property type="entry name" value="Ubiquitin-activating_enz"/>
</dbReference>
<dbReference type="EMBL" id="JAPFRD010000002">
    <property type="protein sequence ID" value="MCW8107275.1"/>
    <property type="molecule type" value="Genomic_DNA"/>
</dbReference>
<dbReference type="RefSeq" id="WP_265615973.1">
    <property type="nucleotide sequence ID" value="NZ_JAPFRD010000002.1"/>
</dbReference>
<evidence type="ECO:0000256" key="1">
    <source>
        <dbReference type="SAM" id="Phobius"/>
    </source>
</evidence>
<feature type="transmembrane region" description="Helical" evidence="1">
    <location>
        <begin position="141"/>
        <end position="163"/>
    </location>
</feature>
<name>A0ABT3P3D6_9ALTE</name>
<comment type="caution">
    <text evidence="3">The sequence shown here is derived from an EMBL/GenBank/DDBJ whole genome shotgun (WGS) entry which is preliminary data.</text>
</comment>
<evidence type="ECO:0000313" key="3">
    <source>
        <dbReference type="EMBL" id="MCW8107275.1"/>
    </source>
</evidence>
<dbReference type="Proteomes" id="UP001142810">
    <property type="component" value="Unassembled WGS sequence"/>
</dbReference>
<evidence type="ECO:0000313" key="4">
    <source>
        <dbReference type="Proteomes" id="UP001142810"/>
    </source>
</evidence>
<dbReference type="PANTHER" id="PTHR43267:SF1">
    <property type="entry name" value="TRNA THREONYLCARBAMOYLADENOSINE DEHYDRATASE"/>
    <property type="match status" value="1"/>
</dbReference>
<organism evidence="3 4">
    <name type="scientific">Alteromonas aquimaris</name>
    <dbReference type="NCBI Taxonomy" id="2998417"/>
    <lineage>
        <taxon>Bacteria</taxon>
        <taxon>Pseudomonadati</taxon>
        <taxon>Pseudomonadota</taxon>
        <taxon>Gammaproteobacteria</taxon>
        <taxon>Alteromonadales</taxon>
        <taxon>Alteromonadaceae</taxon>
        <taxon>Alteromonas/Salinimonas group</taxon>
        <taxon>Alteromonas</taxon>
    </lineage>
</organism>
<dbReference type="PANTHER" id="PTHR43267">
    <property type="entry name" value="TRNA THREONYLCARBAMOYLADENOSINE DEHYDRATASE"/>
    <property type="match status" value="1"/>
</dbReference>
<accession>A0ABT3P3D6</accession>
<evidence type="ECO:0000259" key="2">
    <source>
        <dbReference type="Pfam" id="PF00899"/>
    </source>
</evidence>
<dbReference type="SUPFAM" id="SSF69572">
    <property type="entry name" value="Activating enzymes of the ubiquitin-like proteins"/>
    <property type="match status" value="1"/>
</dbReference>